<gene>
    <name evidence="4" type="ORF">EDD29_4064</name>
</gene>
<dbReference type="AlphaFoldDB" id="A0A3N1CYZ3"/>
<keyword evidence="3" id="KW-0804">Transcription</keyword>
<dbReference type="RefSeq" id="WP_123665891.1">
    <property type="nucleotide sequence ID" value="NZ_RJKE01000001.1"/>
</dbReference>
<dbReference type="InterPro" id="IPR036388">
    <property type="entry name" value="WH-like_DNA-bd_sf"/>
</dbReference>
<keyword evidence="2" id="KW-0238">DNA-binding</keyword>
<dbReference type="SUPFAM" id="SSF46785">
    <property type="entry name" value="Winged helix' DNA-binding domain"/>
    <property type="match status" value="1"/>
</dbReference>
<name>A0A3N1CYZ3_9ACTN</name>
<protein>
    <recommendedName>
        <fullName evidence="6">MarR family protein</fullName>
    </recommendedName>
</protein>
<evidence type="ECO:0000313" key="5">
    <source>
        <dbReference type="Proteomes" id="UP000272400"/>
    </source>
</evidence>
<dbReference type="Proteomes" id="UP000272400">
    <property type="component" value="Unassembled WGS sequence"/>
</dbReference>
<dbReference type="GO" id="GO:0003677">
    <property type="term" value="F:DNA binding"/>
    <property type="evidence" value="ECO:0007669"/>
    <property type="project" value="UniProtKB-KW"/>
</dbReference>
<dbReference type="EMBL" id="RJKE01000001">
    <property type="protein sequence ID" value="ROO86492.1"/>
    <property type="molecule type" value="Genomic_DNA"/>
</dbReference>
<dbReference type="PANTHER" id="PTHR38465:SF2">
    <property type="entry name" value="HTH-TYPE TRANSCRIPTIONAL REGULATOR MMPR5"/>
    <property type="match status" value="1"/>
</dbReference>
<sequence length="158" mass="17671">MEQRDDSAVRDFVERMALMWADWGFPKMAARVLMTFMASDAESLTAAQLREALDASAGAISGAVRYLIQIRMLQRHPLPGSREHAYSLHEDTWYEATAKSGFYTALAGLTEEGVKATGPDSPGGRRLIEMRDFFAFLDREMGALIERWHAQQDTAEGP</sequence>
<dbReference type="Gene3D" id="1.10.10.10">
    <property type="entry name" value="Winged helix-like DNA-binding domain superfamily/Winged helix DNA-binding domain"/>
    <property type="match status" value="1"/>
</dbReference>
<evidence type="ECO:0000256" key="2">
    <source>
        <dbReference type="ARBA" id="ARBA00023125"/>
    </source>
</evidence>
<accession>A0A3N1CYZ3</accession>
<dbReference type="Gene3D" id="1.10.287.160">
    <property type="entry name" value="HR1 repeat"/>
    <property type="match status" value="1"/>
</dbReference>
<reference evidence="4 5" key="1">
    <citation type="submission" date="2018-11" db="EMBL/GenBank/DDBJ databases">
        <title>Sequencing the genomes of 1000 actinobacteria strains.</title>
        <authorList>
            <person name="Klenk H.-P."/>
        </authorList>
    </citation>
    <scope>NUCLEOTIDE SEQUENCE [LARGE SCALE GENOMIC DNA]</scope>
    <source>
        <strain evidence="4 5">DSM 44254</strain>
    </source>
</reference>
<keyword evidence="5" id="KW-1185">Reference proteome</keyword>
<dbReference type="InterPro" id="IPR052362">
    <property type="entry name" value="HTH-GbsR_regulator"/>
</dbReference>
<keyword evidence="1" id="KW-0805">Transcription regulation</keyword>
<evidence type="ECO:0000313" key="4">
    <source>
        <dbReference type="EMBL" id="ROO86492.1"/>
    </source>
</evidence>
<dbReference type="InterPro" id="IPR036390">
    <property type="entry name" value="WH_DNA-bd_sf"/>
</dbReference>
<evidence type="ECO:0000256" key="1">
    <source>
        <dbReference type="ARBA" id="ARBA00023015"/>
    </source>
</evidence>
<organism evidence="4 5">
    <name type="scientific">Actinocorallia herbida</name>
    <dbReference type="NCBI Taxonomy" id="58109"/>
    <lineage>
        <taxon>Bacteria</taxon>
        <taxon>Bacillati</taxon>
        <taxon>Actinomycetota</taxon>
        <taxon>Actinomycetes</taxon>
        <taxon>Streptosporangiales</taxon>
        <taxon>Thermomonosporaceae</taxon>
        <taxon>Actinocorallia</taxon>
    </lineage>
</organism>
<comment type="caution">
    <text evidence="4">The sequence shown here is derived from an EMBL/GenBank/DDBJ whole genome shotgun (WGS) entry which is preliminary data.</text>
</comment>
<proteinExistence type="predicted"/>
<evidence type="ECO:0008006" key="6">
    <source>
        <dbReference type="Google" id="ProtNLM"/>
    </source>
</evidence>
<evidence type="ECO:0000256" key="3">
    <source>
        <dbReference type="ARBA" id="ARBA00023163"/>
    </source>
</evidence>
<dbReference type="OrthoDB" id="67158at2"/>
<dbReference type="PANTHER" id="PTHR38465">
    <property type="entry name" value="HTH-TYPE TRANSCRIPTIONAL REGULATOR MJ1563-RELATED"/>
    <property type="match status" value="1"/>
</dbReference>